<evidence type="ECO:0000313" key="4">
    <source>
        <dbReference type="Proteomes" id="UP000008237"/>
    </source>
</evidence>
<evidence type="ECO:0008006" key="5">
    <source>
        <dbReference type="Google" id="ProtNLM"/>
    </source>
</evidence>
<evidence type="ECO:0000256" key="1">
    <source>
        <dbReference type="SAM" id="Coils"/>
    </source>
</evidence>
<feature type="compositionally biased region" description="Low complexity" evidence="2">
    <location>
        <begin position="37"/>
        <end position="56"/>
    </location>
</feature>
<gene>
    <name evidence="3" type="ORF">EAI_15039</name>
</gene>
<dbReference type="CDD" id="cd21853">
    <property type="entry name" value="KNL1_NTD"/>
    <property type="match status" value="1"/>
</dbReference>
<feature type="region of interest" description="Disordered" evidence="2">
    <location>
        <begin position="667"/>
        <end position="690"/>
    </location>
</feature>
<keyword evidence="1" id="KW-0175">Coiled coil</keyword>
<sequence>MQRKDFYFYMERLMIPAKPKKDESRRLSILKPHKPRQPLQNVNLNSSSSENSPTTSKIKRRVSFAEKKHVKEFCHSTEQGTVWDNTYEEHDFSLKGSFGTDQNIKVSSEDKCINIDNETNVDYTNSFNLTDNQPCASAIEVYENDKDDMNFTTPVEHEELFSQKLPFVQMMLDGSKPTSSNTVCTDRDKENCVSGISNEYYSEMHISQVNSELDRTCIQDMSMEFTTMIPTSSVPVYCDVEDDKQKDTQKDNIGLHQDNFDTNSNTMEMTKVSRRNKAKTFNLTSKEQENIYGRRDINNSITYIDKTKLLCKSMDITEAALVPSCHKRMCNIKHTAESLNSDCNNDSMEITEAILISTKSIKSNVEVLKNVPVIVQNCKDRRHDVAHNSMMLPTNLESPKSIVSECKLQNVDCSNSRFMPDDSMELTSVVHSHMIDTETFDKNSNENDVNFNTSMEMTIILPSKIYEKNTTNSRNRNIVIEDNFRISNEITENINETETGVPMEMTQPVYMYERNLLHLNNEDTRENLQRNQKINSDETEFFSDAPMQMTGPVNGMLPSSSYNQENLKIDEPVFRNNQNTFLHNTSMEMTKMVSSRDREEISNLVIHEKNICRKSNMNSSITFGGRTKLLCKSMEITETVSGSLSHEKISNIKNIVTEALLSYTTNTTSTTHSPEENSIRSSPQIGPAVDNNETLHNISMEITVAVPFTIRHIENTTLNKMRNLDISKNNGSQQPTANNLTEFRKVETKENIPVLRKTLETTKLHDALSNTSILTNNSDRSVKTILTDTTTKAISNLLLHEKTTCNIENIPEFTEALISRTSQTHLPEENFAGSSFQIGSAANNDKTIHNVSMEITTVVPSTIHHTENTLNGMKNLNISKNNESQQPIANNMTGIRQIEIREDVTIPGETIDTAKLYNASSNIVLMNDFDHSLSATLTNASKRRSTHEDENTSAKKFRSDSLMESQLPVCRNAHLSFVADDRYVNNEYLTGETIDPARISVLSCGSNVNDDLNKMDECSFLRKNLENSLVELQSINPPSFVYMSSEEENSSLEVLREDKLCRLNITDAVSTNNENYNSEKLESMYIRHNETENYHRSTVTNTIENNQGIHCQAVERIIINDNRADESNRRTTNVEHLNEENVPSISDISRRKTIILSNTDYFTETKVTRKYQEMGTFEMDENEYTREKINDEVELQNIEQEKQDRRAGCSKIEEQAEHCNDHLKETEATVKDRVNRDEYCQENLNDKVNPQGMEQKEDVEERHDTEQCVDGIEKEPSIEPDPFLSLLQKLESYAERKDYIWNVYYKNVDKKMIAFGFMSNSLLIVTFLSDLNYSEENAIKEIKIISRLADDADVLIKIVHSLILEKINMETFTCSYRTHEDVLPMLDFVSQDVKLAMNFMFDLKRLDSLNLMEIACDEISFVSRSKRMDIILKITINVKRFDKLTPSDVNIRCLLGTIKETDVKNLIKNVKKDYKFLSRYMNDVRNYIDIMEEISPTC</sequence>
<keyword evidence="4" id="KW-1185">Reference proteome</keyword>
<name>E2BZ00_HARSA</name>
<feature type="coiled-coil region" evidence="1">
    <location>
        <begin position="1181"/>
        <end position="1229"/>
    </location>
</feature>
<protein>
    <recommendedName>
        <fullName evidence="5">Protein PF14_0175-like</fullName>
    </recommendedName>
</protein>
<dbReference type="OrthoDB" id="8197607at2759"/>
<dbReference type="OMA" id="FFHNVSM"/>
<dbReference type="STRING" id="610380.E2BZ00"/>
<feature type="region of interest" description="Disordered" evidence="2">
    <location>
        <begin position="29"/>
        <end position="60"/>
    </location>
</feature>
<dbReference type="Proteomes" id="UP000008237">
    <property type="component" value="Unassembled WGS sequence"/>
</dbReference>
<proteinExistence type="predicted"/>
<dbReference type="EMBL" id="GL451538">
    <property type="protein sequence ID" value="EFN79072.1"/>
    <property type="molecule type" value="Genomic_DNA"/>
</dbReference>
<dbReference type="InParanoid" id="E2BZ00"/>
<organism evidence="4">
    <name type="scientific">Harpegnathos saltator</name>
    <name type="common">Jerdon's jumping ant</name>
    <dbReference type="NCBI Taxonomy" id="610380"/>
    <lineage>
        <taxon>Eukaryota</taxon>
        <taxon>Metazoa</taxon>
        <taxon>Ecdysozoa</taxon>
        <taxon>Arthropoda</taxon>
        <taxon>Hexapoda</taxon>
        <taxon>Insecta</taxon>
        <taxon>Pterygota</taxon>
        <taxon>Neoptera</taxon>
        <taxon>Endopterygota</taxon>
        <taxon>Hymenoptera</taxon>
        <taxon>Apocrita</taxon>
        <taxon>Aculeata</taxon>
        <taxon>Formicoidea</taxon>
        <taxon>Formicidae</taxon>
        <taxon>Ponerinae</taxon>
        <taxon>Ponerini</taxon>
        <taxon>Harpegnathos</taxon>
    </lineage>
</organism>
<evidence type="ECO:0000313" key="3">
    <source>
        <dbReference type="EMBL" id="EFN79072.1"/>
    </source>
</evidence>
<reference evidence="3 4" key="1">
    <citation type="journal article" date="2010" name="Science">
        <title>Genomic comparison of the ants Camponotus floridanus and Harpegnathos saltator.</title>
        <authorList>
            <person name="Bonasio R."/>
            <person name="Zhang G."/>
            <person name="Ye C."/>
            <person name="Mutti N.S."/>
            <person name="Fang X."/>
            <person name="Qin N."/>
            <person name="Donahue G."/>
            <person name="Yang P."/>
            <person name="Li Q."/>
            <person name="Li C."/>
            <person name="Zhang P."/>
            <person name="Huang Z."/>
            <person name="Berger S.L."/>
            <person name="Reinberg D."/>
            <person name="Wang J."/>
            <person name="Liebig J."/>
        </authorList>
    </citation>
    <scope>NUCLEOTIDE SEQUENCE [LARGE SCALE GENOMIC DNA]</scope>
    <source>
        <strain evidence="3 4">R22 G/1</strain>
    </source>
</reference>
<evidence type="ECO:0000256" key="2">
    <source>
        <dbReference type="SAM" id="MobiDB-lite"/>
    </source>
</evidence>
<accession>E2BZ00</accession>